<dbReference type="InterPro" id="IPR009959">
    <property type="entry name" value="Cyclase_SnoaL-like"/>
</dbReference>
<dbReference type="InterPro" id="IPR032710">
    <property type="entry name" value="NTF2-like_dom_sf"/>
</dbReference>
<sequence length="143" mass="15206">MTDARTLAERLFEVIDSHRWSDVHTALTPDAEMSSPFGDRLSVAAWLDVNRSFAVAFPDGRHAVTGVVDGGDRFAIEGTWSGTHTGPMTGPGGTVPPTGRSVVLPFCGIATRRGERIAAVTVYLDQMTMLGQLGLVPEPAAAR</sequence>
<evidence type="ECO:0000313" key="1">
    <source>
        <dbReference type="EMBL" id="MFD2090615.1"/>
    </source>
</evidence>
<dbReference type="Proteomes" id="UP001597402">
    <property type="component" value="Unassembled WGS sequence"/>
</dbReference>
<gene>
    <name evidence="1" type="ORF">ACFSHS_03420</name>
</gene>
<comment type="caution">
    <text evidence="1">The sequence shown here is derived from an EMBL/GenBank/DDBJ whole genome shotgun (WGS) entry which is preliminary data.</text>
</comment>
<protein>
    <submittedName>
        <fullName evidence="1">Ester cyclase</fullName>
    </submittedName>
</protein>
<dbReference type="Pfam" id="PF07366">
    <property type="entry name" value="SnoaL"/>
    <property type="match status" value="1"/>
</dbReference>
<accession>A0ABW4X5E8</accession>
<evidence type="ECO:0000313" key="2">
    <source>
        <dbReference type="Proteomes" id="UP001597402"/>
    </source>
</evidence>
<organism evidence="1 2">
    <name type="scientific">Blastococcus deserti</name>
    <dbReference type="NCBI Taxonomy" id="2259033"/>
    <lineage>
        <taxon>Bacteria</taxon>
        <taxon>Bacillati</taxon>
        <taxon>Actinomycetota</taxon>
        <taxon>Actinomycetes</taxon>
        <taxon>Geodermatophilales</taxon>
        <taxon>Geodermatophilaceae</taxon>
        <taxon>Blastococcus</taxon>
    </lineage>
</organism>
<reference evidence="2" key="1">
    <citation type="journal article" date="2019" name="Int. J. Syst. Evol. Microbiol.">
        <title>The Global Catalogue of Microorganisms (GCM) 10K type strain sequencing project: providing services to taxonomists for standard genome sequencing and annotation.</title>
        <authorList>
            <consortium name="The Broad Institute Genomics Platform"/>
            <consortium name="The Broad Institute Genome Sequencing Center for Infectious Disease"/>
            <person name="Wu L."/>
            <person name="Ma J."/>
        </authorList>
    </citation>
    <scope>NUCLEOTIDE SEQUENCE [LARGE SCALE GENOMIC DNA]</scope>
    <source>
        <strain evidence="2">JCM 3338</strain>
    </source>
</reference>
<dbReference type="PANTHER" id="PTHR38436:SF1">
    <property type="entry name" value="ESTER CYCLASE"/>
    <property type="match status" value="1"/>
</dbReference>
<proteinExistence type="predicted"/>
<dbReference type="SUPFAM" id="SSF54427">
    <property type="entry name" value="NTF2-like"/>
    <property type="match status" value="1"/>
</dbReference>
<dbReference type="Gene3D" id="3.10.450.50">
    <property type="match status" value="1"/>
</dbReference>
<name>A0ABW4X5E8_9ACTN</name>
<keyword evidence="2" id="KW-1185">Reference proteome</keyword>
<dbReference type="EMBL" id="JBHUHP010000001">
    <property type="protein sequence ID" value="MFD2090615.1"/>
    <property type="molecule type" value="Genomic_DNA"/>
</dbReference>
<dbReference type="RefSeq" id="WP_376871727.1">
    <property type="nucleotide sequence ID" value="NZ_JBHUHP010000001.1"/>
</dbReference>
<dbReference type="PANTHER" id="PTHR38436">
    <property type="entry name" value="POLYKETIDE CYCLASE SNOAL-LIKE DOMAIN"/>
    <property type="match status" value="1"/>
</dbReference>